<keyword evidence="2" id="KW-1185">Reference proteome</keyword>
<dbReference type="RefSeq" id="WP_378198806.1">
    <property type="nucleotide sequence ID" value="NZ_JBHLZP010000056.1"/>
</dbReference>
<dbReference type="EMBL" id="JBHLZP010000056">
    <property type="protein sequence ID" value="MFB9832670.1"/>
    <property type="molecule type" value="Genomic_DNA"/>
</dbReference>
<proteinExistence type="predicted"/>
<evidence type="ECO:0000313" key="1">
    <source>
        <dbReference type="EMBL" id="MFB9832670.1"/>
    </source>
</evidence>
<gene>
    <name evidence="1" type="ORF">ACFFNX_10770</name>
</gene>
<comment type="caution">
    <text evidence="1">The sequence shown here is derived from an EMBL/GenBank/DDBJ whole genome shotgun (WGS) entry which is preliminary data.</text>
</comment>
<protein>
    <submittedName>
        <fullName evidence="1">DUF6650 family protein</fullName>
    </submittedName>
</protein>
<dbReference type="Pfam" id="PF20355">
    <property type="entry name" value="DUF6650"/>
    <property type="match status" value="1"/>
</dbReference>
<organism evidence="1 2">
    <name type="scientific">Actinoallomurus acaciae</name>
    <dbReference type="NCBI Taxonomy" id="502577"/>
    <lineage>
        <taxon>Bacteria</taxon>
        <taxon>Bacillati</taxon>
        <taxon>Actinomycetota</taxon>
        <taxon>Actinomycetes</taxon>
        <taxon>Streptosporangiales</taxon>
        <taxon>Thermomonosporaceae</taxon>
        <taxon>Actinoallomurus</taxon>
    </lineage>
</organism>
<sequence>MAKRLTGISTSFGGLQWETVEGDKDVARQAIIFLEDRRLLFGERYVEDEMHCVTSALQIRAFLTQQIEAARPGKTLEGVLRSMRAACRQFVDRAGPEAANFRHRDPNPHTVDPLSLALGDLRTVMGLAIATMAEKFDLPVEEDLAAILPPTDDGDSSWIPGFYE</sequence>
<reference evidence="1 2" key="1">
    <citation type="submission" date="2024-09" db="EMBL/GenBank/DDBJ databases">
        <authorList>
            <person name="Sun Q."/>
            <person name="Mori K."/>
        </authorList>
    </citation>
    <scope>NUCLEOTIDE SEQUENCE [LARGE SCALE GENOMIC DNA]</scope>
    <source>
        <strain evidence="1 2">TBRC 0563</strain>
    </source>
</reference>
<dbReference type="InterPro" id="IPR046592">
    <property type="entry name" value="DUF6650"/>
</dbReference>
<name>A0ABV5YCA8_9ACTN</name>
<dbReference type="Proteomes" id="UP001589627">
    <property type="component" value="Unassembled WGS sequence"/>
</dbReference>
<accession>A0ABV5YCA8</accession>
<evidence type="ECO:0000313" key="2">
    <source>
        <dbReference type="Proteomes" id="UP001589627"/>
    </source>
</evidence>